<protein>
    <submittedName>
        <fullName evidence="1">Uncharacterized protein</fullName>
    </submittedName>
</protein>
<evidence type="ECO:0000313" key="1">
    <source>
        <dbReference type="EMBL" id="KAB2636451.1"/>
    </source>
</evidence>
<keyword evidence="2" id="KW-1185">Reference proteome</keyword>
<gene>
    <name evidence="1" type="ORF">D8674_026985</name>
</gene>
<comment type="caution">
    <text evidence="1">The sequence shown here is derived from an EMBL/GenBank/DDBJ whole genome shotgun (WGS) entry which is preliminary data.</text>
</comment>
<accession>A0A5N5ICZ2</accession>
<organism evidence="1 2">
    <name type="scientific">Pyrus ussuriensis x Pyrus communis</name>
    <dbReference type="NCBI Taxonomy" id="2448454"/>
    <lineage>
        <taxon>Eukaryota</taxon>
        <taxon>Viridiplantae</taxon>
        <taxon>Streptophyta</taxon>
        <taxon>Embryophyta</taxon>
        <taxon>Tracheophyta</taxon>
        <taxon>Spermatophyta</taxon>
        <taxon>Magnoliopsida</taxon>
        <taxon>eudicotyledons</taxon>
        <taxon>Gunneridae</taxon>
        <taxon>Pentapetalae</taxon>
        <taxon>rosids</taxon>
        <taxon>fabids</taxon>
        <taxon>Rosales</taxon>
        <taxon>Rosaceae</taxon>
        <taxon>Amygdaloideae</taxon>
        <taxon>Maleae</taxon>
        <taxon>Pyrus</taxon>
    </lineage>
</organism>
<proteinExistence type="predicted"/>
<name>A0A5N5ICZ2_9ROSA</name>
<dbReference type="Proteomes" id="UP000327157">
    <property type="component" value="Chromosome 5"/>
</dbReference>
<dbReference type="EMBL" id="SMOL01000004">
    <property type="protein sequence ID" value="KAB2636451.1"/>
    <property type="molecule type" value="Genomic_DNA"/>
</dbReference>
<evidence type="ECO:0000313" key="2">
    <source>
        <dbReference type="Proteomes" id="UP000327157"/>
    </source>
</evidence>
<reference evidence="1 2" key="3">
    <citation type="submission" date="2019-11" db="EMBL/GenBank/DDBJ databases">
        <title>A de novo genome assembly of a pear dwarfing rootstock.</title>
        <authorList>
            <person name="Wang F."/>
            <person name="Wang J."/>
            <person name="Li S."/>
            <person name="Zhang Y."/>
            <person name="Fang M."/>
            <person name="Ma L."/>
            <person name="Zhao Y."/>
            <person name="Jiang S."/>
        </authorList>
    </citation>
    <scope>NUCLEOTIDE SEQUENCE [LARGE SCALE GENOMIC DNA]</scope>
    <source>
        <strain evidence="1">S2</strain>
        <tissue evidence="1">Leaf</tissue>
    </source>
</reference>
<sequence>MEVTMAKVLWVAKAANRNHIKSGVSQLIVRLMASASHSYTTVTPYHMQETDMAKKDEEEKQDLNWPCKAFCPKEYIEDIPARHVLLMRTGRHRDLSVGSRQVYWK</sequence>
<dbReference type="AlphaFoldDB" id="A0A5N5ICZ2"/>
<reference evidence="1 2" key="1">
    <citation type="submission" date="2019-09" db="EMBL/GenBank/DDBJ databases">
        <authorList>
            <person name="Ou C."/>
        </authorList>
    </citation>
    <scope>NUCLEOTIDE SEQUENCE [LARGE SCALE GENOMIC DNA]</scope>
    <source>
        <strain evidence="1">S2</strain>
        <tissue evidence="1">Leaf</tissue>
    </source>
</reference>
<reference evidence="2" key="2">
    <citation type="submission" date="2019-10" db="EMBL/GenBank/DDBJ databases">
        <title>A de novo genome assembly of a pear dwarfing rootstock.</title>
        <authorList>
            <person name="Wang F."/>
            <person name="Wang J."/>
            <person name="Li S."/>
            <person name="Zhang Y."/>
            <person name="Fang M."/>
            <person name="Ma L."/>
            <person name="Zhao Y."/>
            <person name="Jiang S."/>
        </authorList>
    </citation>
    <scope>NUCLEOTIDE SEQUENCE [LARGE SCALE GENOMIC DNA]</scope>
</reference>